<gene>
    <name evidence="1" type="ORF">EXIGLDRAFT_746299</name>
</gene>
<evidence type="ECO:0000313" key="1">
    <source>
        <dbReference type="EMBL" id="KZV99155.1"/>
    </source>
</evidence>
<evidence type="ECO:0000313" key="2">
    <source>
        <dbReference type="Proteomes" id="UP000077266"/>
    </source>
</evidence>
<dbReference type="InParanoid" id="A0A165MEI7"/>
<dbReference type="NCBIfam" id="TIGR00730">
    <property type="entry name" value="Rossman fold protein, TIGR00730 family"/>
    <property type="match status" value="1"/>
</dbReference>
<name>A0A165MEI7_EXIGL</name>
<organism evidence="1 2">
    <name type="scientific">Exidia glandulosa HHB12029</name>
    <dbReference type="NCBI Taxonomy" id="1314781"/>
    <lineage>
        <taxon>Eukaryota</taxon>
        <taxon>Fungi</taxon>
        <taxon>Dikarya</taxon>
        <taxon>Basidiomycota</taxon>
        <taxon>Agaricomycotina</taxon>
        <taxon>Agaricomycetes</taxon>
        <taxon>Auriculariales</taxon>
        <taxon>Exidiaceae</taxon>
        <taxon>Exidia</taxon>
    </lineage>
</organism>
<dbReference type="InterPro" id="IPR031100">
    <property type="entry name" value="LOG_fam"/>
</dbReference>
<dbReference type="Pfam" id="PF03641">
    <property type="entry name" value="Lysine_decarbox"/>
    <property type="match status" value="1"/>
</dbReference>
<dbReference type="Gene3D" id="3.40.50.450">
    <property type="match status" value="1"/>
</dbReference>
<dbReference type="EMBL" id="KV425912">
    <property type="protein sequence ID" value="KZV99155.1"/>
    <property type="molecule type" value="Genomic_DNA"/>
</dbReference>
<dbReference type="SUPFAM" id="SSF102405">
    <property type="entry name" value="MCP/YpsA-like"/>
    <property type="match status" value="1"/>
</dbReference>
<dbReference type="OrthoDB" id="414463at2759"/>
<dbReference type="AlphaFoldDB" id="A0A165MEI7"/>
<evidence type="ECO:0008006" key="3">
    <source>
        <dbReference type="Google" id="ProtNLM"/>
    </source>
</evidence>
<dbReference type="STRING" id="1314781.A0A165MEI7"/>
<protein>
    <recommendedName>
        <fullName evidence="3">Lysine decarboxylase-like protein</fullName>
    </recommendedName>
</protein>
<dbReference type="GO" id="GO:0005829">
    <property type="term" value="C:cytosol"/>
    <property type="evidence" value="ECO:0007669"/>
    <property type="project" value="TreeGrafter"/>
</dbReference>
<accession>A0A165MEI7</accession>
<dbReference type="Proteomes" id="UP000077266">
    <property type="component" value="Unassembled WGS sequence"/>
</dbReference>
<dbReference type="PANTHER" id="PTHR31223:SF70">
    <property type="entry name" value="LOG FAMILY PROTEIN YJL055W"/>
    <property type="match status" value="1"/>
</dbReference>
<proteinExistence type="predicted"/>
<reference evidence="1 2" key="1">
    <citation type="journal article" date="2016" name="Mol. Biol. Evol.">
        <title>Comparative Genomics of Early-Diverging Mushroom-Forming Fungi Provides Insights into the Origins of Lignocellulose Decay Capabilities.</title>
        <authorList>
            <person name="Nagy L.G."/>
            <person name="Riley R."/>
            <person name="Tritt A."/>
            <person name="Adam C."/>
            <person name="Daum C."/>
            <person name="Floudas D."/>
            <person name="Sun H."/>
            <person name="Yadav J.S."/>
            <person name="Pangilinan J."/>
            <person name="Larsson K.H."/>
            <person name="Matsuura K."/>
            <person name="Barry K."/>
            <person name="Labutti K."/>
            <person name="Kuo R."/>
            <person name="Ohm R.A."/>
            <person name="Bhattacharya S.S."/>
            <person name="Shirouzu T."/>
            <person name="Yoshinaga Y."/>
            <person name="Martin F.M."/>
            <person name="Grigoriev I.V."/>
            <person name="Hibbett D.S."/>
        </authorList>
    </citation>
    <scope>NUCLEOTIDE SEQUENCE [LARGE SCALE GENOMIC DNA]</scope>
    <source>
        <strain evidence="1 2">HHB12029</strain>
    </source>
</reference>
<dbReference type="InterPro" id="IPR005269">
    <property type="entry name" value="LOG"/>
</dbReference>
<keyword evidence="2" id="KW-1185">Reference proteome</keyword>
<dbReference type="GO" id="GO:0016799">
    <property type="term" value="F:hydrolase activity, hydrolyzing N-glycosyl compounds"/>
    <property type="evidence" value="ECO:0007669"/>
    <property type="project" value="TreeGrafter"/>
</dbReference>
<sequence length="256" mass="26964">MSTGPVAVYCASSNGTKVAYEKAAISIGKSIAKRGLVYGGGSSGLMGVVSGAVLEAGGHVTGVVPAAMLAGRRGQPGGEGSKVEVETGLQTKEGLGVVKKHGEPVILLEKGREAVETLVVNSMHERKVKMAERATGGFVGLPGGFGTFEEVMEVATWSQLAIHNKPVLLVNVLGYWDPMREMIKRGIAEGFINPKNEGLIIFVDGPSDKSAHVDYDWGADVLRVLDEWKPNGWTGFGFDWSRTADGHKSTGGLEAV</sequence>
<dbReference type="GO" id="GO:0009691">
    <property type="term" value="P:cytokinin biosynthetic process"/>
    <property type="evidence" value="ECO:0007669"/>
    <property type="project" value="InterPro"/>
</dbReference>
<dbReference type="PANTHER" id="PTHR31223">
    <property type="entry name" value="LOG FAMILY PROTEIN YJL055W"/>
    <property type="match status" value="1"/>
</dbReference>